<dbReference type="PANTHER" id="PTHR47683">
    <property type="entry name" value="PSEUDOURIDINE SYNTHASE FAMILY PROTEIN-RELATED"/>
    <property type="match status" value="1"/>
</dbReference>
<reference evidence="7" key="1">
    <citation type="submission" date="2022-10" db="EMBL/GenBank/DDBJ databases">
        <title>Vagococcus sp. isolated from poultry meat.</title>
        <authorList>
            <person name="Johansson P."/>
            <person name="Bjorkroth J."/>
        </authorList>
    </citation>
    <scope>NUCLEOTIDE SEQUENCE</scope>
    <source>
        <strain evidence="7">STAA11</strain>
    </source>
</reference>
<dbReference type="AlphaFoldDB" id="A0AAF0I7R7"/>
<dbReference type="InterPro" id="IPR002942">
    <property type="entry name" value="S4_RNA-bd"/>
</dbReference>
<dbReference type="Pfam" id="PF01479">
    <property type="entry name" value="S4"/>
    <property type="match status" value="1"/>
</dbReference>
<dbReference type="Gene3D" id="3.30.70.1560">
    <property type="entry name" value="Alpha-L RNA-binding motif"/>
    <property type="match status" value="1"/>
</dbReference>
<dbReference type="RefSeq" id="WP_275469034.1">
    <property type="nucleotide sequence ID" value="NZ_CP110232.1"/>
</dbReference>
<dbReference type="EMBL" id="CP110232">
    <property type="protein sequence ID" value="WEG73231.1"/>
    <property type="molecule type" value="Genomic_DNA"/>
</dbReference>
<dbReference type="GO" id="GO:0120159">
    <property type="term" value="F:rRNA pseudouridine synthase activity"/>
    <property type="evidence" value="ECO:0007669"/>
    <property type="project" value="UniProtKB-ARBA"/>
</dbReference>
<dbReference type="PROSITE" id="PS01149">
    <property type="entry name" value="PSI_RSU"/>
    <property type="match status" value="1"/>
</dbReference>
<dbReference type="PROSITE" id="PS50889">
    <property type="entry name" value="S4"/>
    <property type="match status" value="1"/>
</dbReference>
<dbReference type="InterPro" id="IPR006145">
    <property type="entry name" value="PsdUridine_synth_RsuA/RluA"/>
</dbReference>
<dbReference type="SMART" id="SM00363">
    <property type="entry name" value="S4"/>
    <property type="match status" value="1"/>
</dbReference>
<evidence type="ECO:0000259" key="6">
    <source>
        <dbReference type="SMART" id="SM00363"/>
    </source>
</evidence>
<dbReference type="InterPro" id="IPR036986">
    <property type="entry name" value="S4_RNA-bd_sf"/>
</dbReference>
<dbReference type="KEGG" id="vie:OL234_09760"/>
<dbReference type="InterPro" id="IPR020094">
    <property type="entry name" value="TruA/RsuA/RluB/E/F_N"/>
</dbReference>
<dbReference type="PANTHER" id="PTHR47683:SF4">
    <property type="entry name" value="PSEUDOURIDINE SYNTHASE"/>
    <property type="match status" value="1"/>
</dbReference>
<dbReference type="Pfam" id="PF00849">
    <property type="entry name" value="PseudoU_synth_2"/>
    <property type="match status" value="1"/>
</dbReference>
<dbReference type="Proteomes" id="UP001179647">
    <property type="component" value="Chromosome"/>
</dbReference>
<protein>
    <recommendedName>
        <fullName evidence="5">Pseudouridine synthase</fullName>
        <ecNumber evidence="5">5.4.99.-</ecNumber>
    </recommendedName>
</protein>
<gene>
    <name evidence="7" type="ORF">OL234_09760</name>
</gene>
<feature type="domain" description="RNA-binding S4" evidence="6">
    <location>
        <begin position="1"/>
        <end position="69"/>
    </location>
</feature>
<keyword evidence="3 5" id="KW-0413">Isomerase</keyword>
<evidence type="ECO:0000313" key="8">
    <source>
        <dbReference type="Proteomes" id="UP001179647"/>
    </source>
</evidence>
<dbReference type="NCBIfam" id="TIGR00093">
    <property type="entry name" value="pseudouridine synthase"/>
    <property type="match status" value="1"/>
</dbReference>
<dbReference type="InterPro" id="IPR000748">
    <property type="entry name" value="PsdUridine_synth_RsuA/RluB/E/F"/>
</dbReference>
<sequence>MRLDKVLEQAQLGSKKVVKRLLVSRQVTVDGQVITRGSTNVDPGLQEVCVKGNKLKGQGHRYVMLNKPQGVVSAVTDKEHQTVIGLLGEDQKRTSLFPVGRLDRDTEGLLLITDNGKLAYQLAMATKKVVKRYEVRVNAEVTTYDQELVKHGIIFDDGYQCLPASLRILHSNSQESHLLLDITEGKFHQIKKMFLAMGKKVTYLKRLSMGPLVLDKQLAPGQWRELTPTELEKLLVYFNEHDGMAKIPEEYFNDFYIEL</sequence>
<name>A0AAF0I7R7_9ENTE</name>
<evidence type="ECO:0000256" key="4">
    <source>
        <dbReference type="PROSITE-ProRule" id="PRU00182"/>
    </source>
</evidence>
<comment type="similarity">
    <text evidence="1 5">Belongs to the pseudouridine synthase RsuA family.</text>
</comment>
<organism evidence="7 8">
    <name type="scientific">Vagococcus intermedius</name>
    <dbReference type="NCBI Taxonomy" id="2991418"/>
    <lineage>
        <taxon>Bacteria</taxon>
        <taxon>Bacillati</taxon>
        <taxon>Bacillota</taxon>
        <taxon>Bacilli</taxon>
        <taxon>Lactobacillales</taxon>
        <taxon>Enterococcaceae</taxon>
        <taxon>Vagococcus</taxon>
    </lineage>
</organism>
<dbReference type="Gene3D" id="3.30.70.580">
    <property type="entry name" value="Pseudouridine synthase I, catalytic domain, N-terminal subdomain"/>
    <property type="match status" value="1"/>
</dbReference>
<dbReference type="Gene3D" id="3.10.290.10">
    <property type="entry name" value="RNA-binding S4 domain"/>
    <property type="match status" value="1"/>
</dbReference>
<dbReference type="GO" id="GO:0003723">
    <property type="term" value="F:RNA binding"/>
    <property type="evidence" value="ECO:0007669"/>
    <property type="project" value="UniProtKB-KW"/>
</dbReference>
<dbReference type="InterPro" id="IPR050343">
    <property type="entry name" value="RsuA_PseudoU_synthase"/>
</dbReference>
<accession>A0AAF0I7R7</accession>
<dbReference type="EC" id="5.4.99.-" evidence="5"/>
<evidence type="ECO:0000256" key="5">
    <source>
        <dbReference type="RuleBase" id="RU003887"/>
    </source>
</evidence>
<dbReference type="SUPFAM" id="SSF55120">
    <property type="entry name" value="Pseudouridine synthase"/>
    <property type="match status" value="1"/>
</dbReference>
<dbReference type="CDD" id="cd02553">
    <property type="entry name" value="PseudoU_synth_RsuA"/>
    <property type="match status" value="1"/>
</dbReference>
<evidence type="ECO:0000256" key="3">
    <source>
        <dbReference type="ARBA" id="ARBA00023235"/>
    </source>
</evidence>
<dbReference type="GO" id="GO:0000455">
    <property type="term" value="P:enzyme-directed rRNA pseudouridine synthesis"/>
    <property type="evidence" value="ECO:0007669"/>
    <property type="project" value="UniProtKB-ARBA"/>
</dbReference>
<evidence type="ECO:0000256" key="1">
    <source>
        <dbReference type="ARBA" id="ARBA00008348"/>
    </source>
</evidence>
<dbReference type="CDD" id="cd00165">
    <property type="entry name" value="S4"/>
    <property type="match status" value="1"/>
</dbReference>
<dbReference type="SUPFAM" id="SSF55174">
    <property type="entry name" value="Alpha-L RNA-binding motif"/>
    <property type="match status" value="1"/>
</dbReference>
<dbReference type="InterPro" id="IPR020103">
    <property type="entry name" value="PsdUridine_synth_cat_dom_sf"/>
</dbReference>
<proteinExistence type="inferred from homology"/>
<evidence type="ECO:0000313" key="7">
    <source>
        <dbReference type="EMBL" id="WEG73231.1"/>
    </source>
</evidence>
<keyword evidence="8" id="KW-1185">Reference proteome</keyword>
<dbReference type="InterPro" id="IPR018496">
    <property type="entry name" value="PsdUridine_synth_RsuA/RluB_CS"/>
</dbReference>
<evidence type="ECO:0000256" key="2">
    <source>
        <dbReference type="ARBA" id="ARBA00022884"/>
    </source>
</evidence>
<keyword evidence="2 4" id="KW-0694">RNA-binding</keyword>
<dbReference type="InterPro" id="IPR042092">
    <property type="entry name" value="PsdUridine_s_RsuA/RluB/E/F_cat"/>
</dbReference>